<organism evidence="1 2">
    <name type="scientific">Klebsiella pneumoniae</name>
    <dbReference type="NCBI Taxonomy" id="573"/>
    <lineage>
        <taxon>Bacteria</taxon>
        <taxon>Pseudomonadati</taxon>
        <taxon>Pseudomonadota</taxon>
        <taxon>Gammaproteobacteria</taxon>
        <taxon>Enterobacterales</taxon>
        <taxon>Enterobacteriaceae</taxon>
        <taxon>Klebsiella/Raoultella group</taxon>
        <taxon>Klebsiella</taxon>
        <taxon>Klebsiella pneumoniae complex</taxon>
    </lineage>
</organism>
<sequence>MAPGDIITHAYFSLLSQRVPFTDDANKPILKQSLQPYFWPHITLNANLQINQPFPKIARRFFPA</sequence>
<evidence type="ECO:0000313" key="1">
    <source>
        <dbReference type="EMBL" id="SPX51610.1"/>
    </source>
</evidence>
<name>A0A2X1S4Y6_KLEPN</name>
<dbReference type="EMBL" id="UASN01000001">
    <property type="protein sequence ID" value="SPX51610.1"/>
    <property type="molecule type" value="Genomic_DNA"/>
</dbReference>
<reference evidence="1 2" key="1">
    <citation type="submission" date="2018-06" db="EMBL/GenBank/DDBJ databases">
        <authorList>
            <consortium name="Pathogen Informatics"/>
            <person name="Doyle S."/>
        </authorList>
    </citation>
    <scope>NUCLEOTIDE SEQUENCE [LARGE SCALE GENOMIC DNA]</scope>
    <source>
        <strain evidence="1 2">NCTC9601</strain>
    </source>
</reference>
<proteinExistence type="predicted"/>
<dbReference type="AlphaFoldDB" id="A0A2X1S4Y6"/>
<accession>A0A2X1S4Y6</accession>
<gene>
    <name evidence="1" type="ORF">NCTC9601_00179</name>
</gene>
<dbReference type="Proteomes" id="UP000251123">
    <property type="component" value="Unassembled WGS sequence"/>
</dbReference>
<evidence type="ECO:0000313" key="2">
    <source>
        <dbReference type="Proteomes" id="UP000251123"/>
    </source>
</evidence>
<protein>
    <submittedName>
        <fullName evidence="1">Uncharacterized protein</fullName>
    </submittedName>
</protein>